<dbReference type="PANTHER" id="PTHR37422:SF22">
    <property type="entry name" value="SLR1515 PROTEIN"/>
    <property type="match status" value="1"/>
</dbReference>
<gene>
    <name evidence="7" type="ORF">PLO_522</name>
</gene>
<accession>A0A2H4ZPS4</accession>
<dbReference type="EMBL" id="MG264610">
    <property type="protein sequence ID" value="AUG32513.1"/>
    <property type="molecule type" value="Genomic_DNA"/>
</dbReference>
<feature type="transmembrane region" description="Helical" evidence="5">
    <location>
        <begin position="123"/>
        <end position="146"/>
    </location>
</feature>
<evidence type="ECO:0000256" key="4">
    <source>
        <dbReference type="ARBA" id="ARBA00023136"/>
    </source>
</evidence>
<name>A0A2H4ZPS4_9EUKA</name>
<evidence type="ECO:0000256" key="1">
    <source>
        <dbReference type="ARBA" id="ARBA00004141"/>
    </source>
</evidence>
<keyword evidence="3 5" id="KW-1133">Transmembrane helix</keyword>
<feature type="transmembrane region" description="Helical" evidence="5">
    <location>
        <begin position="202"/>
        <end position="221"/>
    </location>
</feature>
<reference evidence="7" key="1">
    <citation type="submission" date="2017-10" db="EMBL/GenBank/DDBJ databases">
        <title>Paulinella longichromatophora chromatophore genome.</title>
        <authorList>
            <person name="Lhee D."/>
            <person name="Yoon H.S."/>
        </authorList>
    </citation>
    <scope>NUCLEOTIDE SEQUENCE</scope>
</reference>
<dbReference type="GO" id="GO:0016020">
    <property type="term" value="C:membrane"/>
    <property type="evidence" value="ECO:0007669"/>
    <property type="project" value="UniProtKB-SubCell"/>
</dbReference>
<keyword evidence="4 5" id="KW-0472">Membrane</keyword>
<dbReference type="AlphaFoldDB" id="A0A2H4ZPS4"/>
<geneLocation type="plastid" evidence="7"/>
<sequence length="433" mass="49121">MYNISIKYIQGKLAFLESYQIVHHWSRLAGIILFSLMVGLPFITRSGLSLIMLQCNIIWFLWIFTTPIEDITPISSWLIRMVGVNFLATTFSPLPIIAFKGLTKVIAYLSIYNLTTKLLTESYLWWDRLVVGLLIGELITTINVLFQIHNGTPQFARWVDPQSICHGIIRAYGTFDNPNLLSGYLIPLLPISLITLLRWRGILLRCFAFISFSLGILSIVFTYSRAGWIGAIASLSSLILLLILHYKYKGSRPWQKLFSFMLIFSVSAVILMGLMKIDSLNIRFTSLLVGRIDSSNNFRINVWIASIKMIHNRFWYGIGPGNDIFNSVYPIYQQPKFNALSTYSILLEFLVAGGIPLFLVNLGLIYQSLRTGLQNLSGQSPWILPKIAAISGIIGLLVQGIADTIFFRPEIQISWYFCLSTLTCSTIYDKRNP</sequence>
<dbReference type="InterPro" id="IPR051533">
    <property type="entry name" value="WaaL-like"/>
</dbReference>
<comment type="subcellular location">
    <subcellularLocation>
        <location evidence="1">Membrane</location>
        <topology evidence="1">Multi-pass membrane protein</topology>
    </subcellularLocation>
</comment>
<evidence type="ECO:0000256" key="2">
    <source>
        <dbReference type="ARBA" id="ARBA00022692"/>
    </source>
</evidence>
<feature type="domain" description="O-antigen ligase-related" evidence="6">
    <location>
        <begin position="211"/>
        <end position="360"/>
    </location>
</feature>
<feature type="transmembrane region" description="Helical" evidence="5">
    <location>
        <begin position="227"/>
        <end position="245"/>
    </location>
</feature>
<dbReference type="Pfam" id="PF04932">
    <property type="entry name" value="Wzy_C"/>
    <property type="match status" value="1"/>
</dbReference>
<evidence type="ECO:0000259" key="6">
    <source>
        <dbReference type="Pfam" id="PF04932"/>
    </source>
</evidence>
<dbReference type="InterPro" id="IPR007016">
    <property type="entry name" value="O-antigen_ligase-rel_domated"/>
</dbReference>
<feature type="transmembrane region" description="Helical" evidence="5">
    <location>
        <begin position="257"/>
        <end position="277"/>
    </location>
</feature>
<feature type="transmembrane region" description="Helical" evidence="5">
    <location>
        <begin position="48"/>
        <end position="65"/>
    </location>
</feature>
<keyword evidence="7" id="KW-0934">Plastid</keyword>
<evidence type="ECO:0000256" key="5">
    <source>
        <dbReference type="SAM" id="Phobius"/>
    </source>
</evidence>
<proteinExistence type="predicted"/>
<dbReference type="InterPro" id="IPR006007">
    <property type="entry name" value="Inorganic_carbon_transpt"/>
</dbReference>
<dbReference type="PANTHER" id="PTHR37422">
    <property type="entry name" value="TEICHURONIC ACID BIOSYNTHESIS PROTEIN TUAE"/>
    <property type="match status" value="1"/>
</dbReference>
<feature type="transmembrane region" description="Helical" evidence="5">
    <location>
        <begin position="77"/>
        <end position="102"/>
    </location>
</feature>
<dbReference type="NCBIfam" id="TIGR00947">
    <property type="entry name" value="2A73"/>
    <property type="match status" value="1"/>
</dbReference>
<feature type="transmembrane region" description="Helical" evidence="5">
    <location>
        <begin position="345"/>
        <end position="366"/>
    </location>
</feature>
<evidence type="ECO:0000256" key="3">
    <source>
        <dbReference type="ARBA" id="ARBA00022989"/>
    </source>
</evidence>
<organism evidence="7">
    <name type="scientific">Paulinella longichromatophora</name>
    <dbReference type="NCBI Taxonomy" id="1708747"/>
    <lineage>
        <taxon>Eukaryota</taxon>
        <taxon>Sar</taxon>
        <taxon>Rhizaria</taxon>
        <taxon>Cercozoa</taxon>
        <taxon>Imbricatea</taxon>
        <taxon>Silicofilosea</taxon>
        <taxon>Euglyphida</taxon>
        <taxon>Paulinellidae</taxon>
        <taxon>Paulinella</taxon>
    </lineage>
</organism>
<protein>
    <submittedName>
        <fullName evidence="7">Putative bicarbonate transporter, ICT family</fullName>
    </submittedName>
</protein>
<feature type="transmembrane region" description="Helical" evidence="5">
    <location>
        <begin position="25"/>
        <end position="43"/>
    </location>
</feature>
<keyword evidence="2 5" id="KW-0812">Transmembrane</keyword>
<evidence type="ECO:0000313" key="7">
    <source>
        <dbReference type="EMBL" id="AUG32513.1"/>
    </source>
</evidence>